<organism evidence="7 8">
    <name type="scientific">Haloferax larsenii</name>
    <dbReference type="NCBI Taxonomy" id="302484"/>
    <lineage>
        <taxon>Archaea</taxon>
        <taxon>Methanobacteriati</taxon>
        <taxon>Methanobacteriota</taxon>
        <taxon>Stenosarchaea group</taxon>
        <taxon>Halobacteria</taxon>
        <taxon>Halobacteriales</taxon>
        <taxon>Haloferacaceae</taxon>
        <taxon>Haloferax</taxon>
    </lineage>
</organism>
<dbReference type="PANTHER" id="PTHR42987:SF4">
    <property type="entry name" value="PROTEASE SOHB-RELATED"/>
    <property type="match status" value="1"/>
</dbReference>
<dbReference type="RefSeq" id="WP_007541875.1">
    <property type="nucleotide sequence ID" value="NZ_CP078063.1"/>
</dbReference>
<dbReference type="Gene3D" id="3.90.226.10">
    <property type="entry name" value="2-enoyl-CoA Hydratase, Chain A, domain 1"/>
    <property type="match status" value="1"/>
</dbReference>
<evidence type="ECO:0000313" key="7">
    <source>
        <dbReference type="EMBL" id="UVE50793.1"/>
    </source>
</evidence>
<dbReference type="GeneID" id="74527746"/>
<dbReference type="InterPro" id="IPR029045">
    <property type="entry name" value="ClpP/crotonase-like_dom_sf"/>
</dbReference>
<evidence type="ECO:0000256" key="2">
    <source>
        <dbReference type="ARBA" id="ARBA00022670"/>
    </source>
</evidence>
<protein>
    <submittedName>
        <fullName evidence="7">S49 family peptidase</fullName>
    </submittedName>
</protein>
<dbReference type="Pfam" id="PF01343">
    <property type="entry name" value="Peptidase_S49"/>
    <property type="match status" value="2"/>
</dbReference>
<dbReference type="InterPro" id="IPR047272">
    <property type="entry name" value="S49_SppA_C"/>
</dbReference>
<feature type="domain" description="Peptidase S49" evidence="6">
    <location>
        <begin position="101"/>
        <end position="145"/>
    </location>
</feature>
<accession>A0ABY5RII3</accession>
<dbReference type="PANTHER" id="PTHR42987">
    <property type="entry name" value="PEPTIDASE S49"/>
    <property type="match status" value="1"/>
</dbReference>
<keyword evidence="4" id="KW-0720">Serine protease</keyword>
<evidence type="ECO:0000256" key="3">
    <source>
        <dbReference type="ARBA" id="ARBA00022801"/>
    </source>
</evidence>
<reference evidence="7" key="1">
    <citation type="submission" date="2021-07" db="EMBL/GenBank/DDBJ databases">
        <title>Studies on halocins as antimicrobial molecules from haloarchaea.</title>
        <authorList>
            <person name="Kumar S."/>
            <person name="Khare S.K."/>
        </authorList>
    </citation>
    <scope>NUCLEOTIDE SEQUENCE</scope>
    <source>
        <strain evidence="7">NCIM 5678</strain>
    </source>
</reference>
<evidence type="ECO:0000313" key="8">
    <source>
        <dbReference type="Proteomes" id="UP001058330"/>
    </source>
</evidence>
<keyword evidence="8" id="KW-1185">Reference proteome</keyword>
<dbReference type="SUPFAM" id="SSF52096">
    <property type="entry name" value="ClpP/crotonase"/>
    <property type="match status" value="1"/>
</dbReference>
<keyword evidence="3" id="KW-0378">Hydrolase</keyword>
<dbReference type="CDD" id="cd07023">
    <property type="entry name" value="S49_Sppa_N_C"/>
    <property type="match status" value="1"/>
</dbReference>
<evidence type="ECO:0000256" key="1">
    <source>
        <dbReference type="ARBA" id="ARBA00008683"/>
    </source>
</evidence>
<comment type="similarity">
    <text evidence="1">Belongs to the peptidase S49 family.</text>
</comment>
<dbReference type="InterPro" id="IPR002142">
    <property type="entry name" value="Peptidase_S49"/>
</dbReference>
<dbReference type="Proteomes" id="UP001058330">
    <property type="component" value="Chromosome"/>
</dbReference>
<gene>
    <name evidence="7" type="ORF">KU306_02580</name>
</gene>
<feature type="region of interest" description="Disordered" evidence="5">
    <location>
        <begin position="146"/>
        <end position="165"/>
    </location>
</feature>
<dbReference type="EMBL" id="CP078063">
    <property type="protein sequence ID" value="UVE50793.1"/>
    <property type="molecule type" value="Genomic_DNA"/>
</dbReference>
<evidence type="ECO:0000256" key="5">
    <source>
        <dbReference type="SAM" id="MobiDB-lite"/>
    </source>
</evidence>
<sequence length="299" mass="31965">MVSKPSNATTRKTVYILALVAAVLVGAFLAPIVSDAVAPEPDRVAVISVDGYISSNTADQLEEDLEEVRENESIKAVVLKVDSPGGSASASERMYLAVNRTAKEMPVVSSVQGMGASGAYYTMLPSEHIYATPSSMVGSVGVRGSKPMPSGGNEIRTGPDKASTTMDQREAQIETLKRGFVGSVMKHRSDELTMSRQEVAYAKVYTGARASQNGYVDDIGTLQKAIDHAANEAGLDSYEVVEKEPANRFGIFLFSERNGNATVVVEKSPVGYDGVRTSEFLMVYGQVQYEDEVIGNVSA</sequence>
<name>A0ABY5RII3_HALLR</name>
<proteinExistence type="inferred from homology"/>
<keyword evidence="2" id="KW-0645">Protease</keyword>
<evidence type="ECO:0000259" key="6">
    <source>
        <dbReference type="Pfam" id="PF01343"/>
    </source>
</evidence>
<feature type="domain" description="Peptidase S49" evidence="6">
    <location>
        <begin position="168"/>
        <end position="235"/>
    </location>
</feature>
<evidence type="ECO:0000256" key="4">
    <source>
        <dbReference type="ARBA" id="ARBA00022825"/>
    </source>
</evidence>